<dbReference type="Proteomes" id="UP001161160">
    <property type="component" value="Unassembled WGS sequence"/>
</dbReference>
<evidence type="ECO:0000256" key="1">
    <source>
        <dbReference type="SAM" id="Phobius"/>
    </source>
</evidence>
<comment type="caution">
    <text evidence="2">The sequence shown here is derived from an EMBL/GenBank/DDBJ whole genome shotgun (WGS) entry which is preliminary data.</text>
</comment>
<organism evidence="2 3">
    <name type="scientific">Polynucleobacter sphagniphilus</name>
    <dbReference type="NCBI Taxonomy" id="1743169"/>
    <lineage>
        <taxon>Bacteria</taxon>
        <taxon>Pseudomonadati</taxon>
        <taxon>Pseudomonadota</taxon>
        <taxon>Betaproteobacteria</taxon>
        <taxon>Burkholderiales</taxon>
        <taxon>Burkholderiaceae</taxon>
        <taxon>Polynucleobacter</taxon>
    </lineage>
</organism>
<feature type="transmembrane region" description="Helical" evidence="1">
    <location>
        <begin position="6"/>
        <end position="23"/>
    </location>
</feature>
<evidence type="ECO:0000313" key="3">
    <source>
        <dbReference type="Proteomes" id="UP001161160"/>
    </source>
</evidence>
<dbReference type="AlphaFoldDB" id="A0AA43M8F0"/>
<dbReference type="RefSeq" id="WP_076024312.1">
    <property type="nucleotide sequence ID" value="NZ_JAQFIK010000006.1"/>
</dbReference>
<gene>
    <name evidence="2" type="ORF">M2127_000385</name>
</gene>
<name>A0AA43M8F0_9BURK</name>
<protein>
    <submittedName>
        <fullName evidence="2">Cyd operon protein YbgT</fullName>
    </submittedName>
</protein>
<dbReference type="Pfam" id="PF08173">
    <property type="entry name" value="YbgT_YccB"/>
    <property type="match status" value="1"/>
</dbReference>
<proteinExistence type="predicted"/>
<keyword evidence="3" id="KW-1185">Reference proteome</keyword>
<evidence type="ECO:0000313" key="2">
    <source>
        <dbReference type="EMBL" id="MDH6503102.1"/>
    </source>
</evidence>
<dbReference type="EMBL" id="JARXYA010000001">
    <property type="protein sequence ID" value="MDH6503102.1"/>
    <property type="molecule type" value="Genomic_DNA"/>
</dbReference>
<sequence length="38" mass="4521">MWYFTWVLGIGFAVFLALLNALWSENKETMENIKNIKE</sequence>
<accession>A0AA43M8F0</accession>
<keyword evidence="1" id="KW-0472">Membrane</keyword>
<keyword evidence="1" id="KW-0812">Transmembrane</keyword>
<dbReference type="NCBIfam" id="TIGR02106">
    <property type="entry name" value="cyd_oper_ybgT"/>
    <property type="match status" value="1"/>
</dbReference>
<dbReference type="InterPro" id="IPR012994">
    <property type="entry name" value="YbgT_YccB"/>
</dbReference>
<dbReference type="InterPro" id="IPR011724">
    <property type="entry name" value="Cyd_oper_YbgT"/>
</dbReference>
<reference evidence="2" key="1">
    <citation type="submission" date="2023-04" db="EMBL/GenBank/DDBJ databases">
        <title>Genome Encyclopedia of Bacteria and Archaea VI: Functional Genomics of Type Strains.</title>
        <authorList>
            <person name="Whitman W."/>
        </authorList>
    </citation>
    <scope>NUCLEOTIDE SEQUENCE</scope>
    <source>
        <strain evidence="2">Enz.4-51</strain>
    </source>
</reference>
<keyword evidence="1" id="KW-1133">Transmembrane helix</keyword>